<feature type="compositionally biased region" description="Low complexity" evidence="2">
    <location>
        <begin position="715"/>
        <end position="728"/>
    </location>
</feature>
<evidence type="ECO:0000256" key="1">
    <source>
        <dbReference type="PROSITE-ProRule" id="PRU00094"/>
    </source>
</evidence>
<feature type="region of interest" description="Disordered" evidence="2">
    <location>
        <begin position="431"/>
        <end position="515"/>
    </location>
</feature>
<evidence type="ECO:0000259" key="3">
    <source>
        <dbReference type="PROSITE" id="PS50114"/>
    </source>
</evidence>
<sequence>MAPSPGKIHSLPIKVLYSIDSSPHSYVTVLGSPQDVYVHLKSNQQDSGNGYSKDIILGSCLLKAIARAICFASPECIPNQSDLDFSVYNLNPSQCQPAPRAFTQSDSRSSWTGRGFLSWVLSEPSPGSTTIKGTLVREYEFSSTQSAPEGGLEALVAAANSSQGDEQDGKGWGLEVSVCLRQVNPEGKTEFKGRREFEESLQRGVGTAESPRLGTEGMAVGILSSPAGQRFSQPNIERQVPLGQRQGSTLVQQMEAARHVSRGSDTGPDPAGVSIARITNQSQPSSSRPSSAIGNRPSSSTSISRSSLVGNSSSYPPSRPSSTHQTLPPPPPPQLQGHPSHLTRNENSGPLPVAITHQRQVTPPTLSKTKSPPPSTPSRKHLHALLRADGLMSPELARHLASNPVLRNLLKAVPSNSGALMQLRSIAGINVGTGQSKNSEEDGKGRTKDREENGDSPPEPTTPTPSVSQVNASRTVQPPRRHNASIQSHAQVQHGLSQSQGKGQESGKSAQSVPGGCFNCGTMTSTCWRVRKVKDGSPRKVCDDCGVYFNEHKKMRPPELWSPKSAINGTNGNKLASNSRSPHTDSIRRKPQVPELDGPASNLRSSPRHHSSPRSQSSYNSRQHQTFPPPPLTPTGSNKLGESPRKKRKGVAPSPRMATRANTKAGGGQHSELASEVFGFSPRTIMSDQPTPTSSTMSVATPAINRANGIKYGHSQSSSVHLPSSNPPMSIGSEMKDSEPPSVSANLDDFDLDAFLLSMDHHLPYSQSTNMNGNGDQVTQPFDLDAIFGKPAGQEGGELSQEILDLLAEWEGDARNCDQEQDVQEGGISKNEEGQIKDVETKEAEAQTA</sequence>
<feature type="compositionally biased region" description="Low complexity" evidence="2">
    <location>
        <begin position="298"/>
        <end position="326"/>
    </location>
</feature>
<feature type="region of interest" description="Disordered" evidence="2">
    <location>
        <begin position="557"/>
        <end position="671"/>
    </location>
</feature>
<evidence type="ECO:0000313" key="4">
    <source>
        <dbReference type="EMBL" id="WVN87592.1"/>
    </source>
</evidence>
<feature type="compositionally biased region" description="Low complexity" evidence="2">
    <location>
        <begin position="281"/>
        <end position="291"/>
    </location>
</feature>
<feature type="domain" description="GATA-type" evidence="3">
    <location>
        <begin position="517"/>
        <end position="557"/>
    </location>
</feature>
<dbReference type="GO" id="GO:0043565">
    <property type="term" value="F:sequence-specific DNA binding"/>
    <property type="evidence" value="ECO:0007669"/>
    <property type="project" value="InterPro"/>
</dbReference>
<dbReference type="SMART" id="SM00401">
    <property type="entry name" value="ZnF_GATA"/>
    <property type="match status" value="1"/>
</dbReference>
<keyword evidence="5" id="KW-1185">Reference proteome</keyword>
<dbReference type="GO" id="GO:0008270">
    <property type="term" value="F:zinc ion binding"/>
    <property type="evidence" value="ECO:0007669"/>
    <property type="project" value="UniProtKB-KW"/>
</dbReference>
<dbReference type="Gene3D" id="3.30.50.10">
    <property type="entry name" value="Erythroid Transcription Factor GATA-1, subunit A"/>
    <property type="match status" value="1"/>
</dbReference>
<keyword evidence="1" id="KW-0863">Zinc-finger</keyword>
<dbReference type="GO" id="GO:0006355">
    <property type="term" value="P:regulation of DNA-templated transcription"/>
    <property type="evidence" value="ECO:0007669"/>
    <property type="project" value="InterPro"/>
</dbReference>
<proteinExistence type="predicted"/>
<dbReference type="RefSeq" id="XP_066068292.1">
    <property type="nucleotide sequence ID" value="XM_066212195.1"/>
</dbReference>
<feature type="compositionally biased region" description="Polar residues" evidence="2">
    <location>
        <begin position="484"/>
        <end position="512"/>
    </location>
</feature>
<protein>
    <recommendedName>
        <fullName evidence="3">GATA-type domain-containing protein</fullName>
    </recommendedName>
</protein>
<name>A0AAJ8JSC6_9TREE</name>
<reference evidence="4" key="3">
    <citation type="submission" date="2024-01" db="EMBL/GenBank/DDBJ databases">
        <authorList>
            <person name="Coelho M.A."/>
            <person name="David-Palma M."/>
            <person name="Shea T."/>
            <person name="Sun S."/>
            <person name="Cuomo C.A."/>
            <person name="Heitman J."/>
        </authorList>
    </citation>
    <scope>NUCLEOTIDE SEQUENCE</scope>
    <source>
        <strain evidence="4">CBS 7841</strain>
    </source>
</reference>
<feature type="compositionally biased region" description="Basic and acidic residues" evidence="2">
    <location>
        <begin position="438"/>
        <end position="453"/>
    </location>
</feature>
<dbReference type="CDD" id="cd00202">
    <property type="entry name" value="ZnF_GATA"/>
    <property type="match status" value="1"/>
</dbReference>
<dbReference type="PROSITE" id="PS50114">
    <property type="entry name" value="GATA_ZN_FINGER_2"/>
    <property type="match status" value="1"/>
</dbReference>
<gene>
    <name evidence="4" type="ORF">L203_102775</name>
</gene>
<keyword evidence="1" id="KW-0862">Zinc</keyword>
<dbReference type="Proteomes" id="UP000094043">
    <property type="component" value="Chromosome 3"/>
</dbReference>
<feature type="compositionally biased region" description="Polar residues" evidence="2">
    <location>
        <begin position="565"/>
        <end position="581"/>
    </location>
</feature>
<dbReference type="InterPro" id="IPR013088">
    <property type="entry name" value="Znf_NHR/GATA"/>
</dbReference>
<dbReference type="AlphaFoldDB" id="A0AAJ8JSC6"/>
<reference evidence="4" key="1">
    <citation type="submission" date="2016-06" db="EMBL/GenBank/DDBJ databases">
        <authorList>
            <person name="Cuomo C."/>
            <person name="Litvintseva A."/>
            <person name="Heitman J."/>
            <person name="Chen Y."/>
            <person name="Sun S."/>
            <person name="Springer D."/>
            <person name="Dromer F."/>
            <person name="Young S."/>
            <person name="Zeng Q."/>
            <person name="Chapman S."/>
            <person name="Gujja S."/>
            <person name="Saif S."/>
            <person name="Birren B."/>
        </authorList>
    </citation>
    <scope>NUCLEOTIDE SEQUENCE</scope>
    <source>
        <strain evidence="4">CBS 7841</strain>
    </source>
</reference>
<dbReference type="GeneID" id="91086986"/>
<organism evidence="4 5">
    <name type="scientific">Cryptococcus depauperatus CBS 7841</name>
    <dbReference type="NCBI Taxonomy" id="1295531"/>
    <lineage>
        <taxon>Eukaryota</taxon>
        <taxon>Fungi</taxon>
        <taxon>Dikarya</taxon>
        <taxon>Basidiomycota</taxon>
        <taxon>Agaricomycotina</taxon>
        <taxon>Tremellomycetes</taxon>
        <taxon>Tremellales</taxon>
        <taxon>Cryptococcaceae</taxon>
        <taxon>Cryptococcus</taxon>
    </lineage>
</organism>
<dbReference type="SUPFAM" id="SSF57716">
    <property type="entry name" value="Glucocorticoid receptor-like (DNA-binding domain)"/>
    <property type="match status" value="1"/>
</dbReference>
<feature type="compositionally biased region" description="Basic and acidic residues" evidence="2">
    <location>
        <begin position="830"/>
        <end position="849"/>
    </location>
</feature>
<dbReference type="InterPro" id="IPR000679">
    <property type="entry name" value="Znf_GATA"/>
</dbReference>
<feature type="region of interest" description="Disordered" evidence="2">
    <location>
        <begin position="709"/>
        <end position="745"/>
    </location>
</feature>
<dbReference type="KEGG" id="cdep:91086986"/>
<feature type="compositionally biased region" description="Polar residues" evidence="2">
    <location>
        <begin position="466"/>
        <end position="476"/>
    </location>
</feature>
<dbReference type="EMBL" id="CP143786">
    <property type="protein sequence ID" value="WVN87592.1"/>
    <property type="molecule type" value="Genomic_DNA"/>
</dbReference>
<evidence type="ECO:0000256" key="2">
    <source>
        <dbReference type="SAM" id="MobiDB-lite"/>
    </source>
</evidence>
<evidence type="ECO:0000313" key="5">
    <source>
        <dbReference type="Proteomes" id="UP000094043"/>
    </source>
</evidence>
<feature type="compositionally biased region" description="Low complexity" evidence="2">
    <location>
        <begin position="613"/>
        <end position="623"/>
    </location>
</feature>
<feature type="region of interest" description="Disordered" evidence="2">
    <location>
        <begin position="815"/>
        <end position="849"/>
    </location>
</feature>
<keyword evidence="1" id="KW-0479">Metal-binding</keyword>
<reference evidence="4" key="2">
    <citation type="journal article" date="2022" name="Elife">
        <title>Obligate sexual reproduction of a homothallic fungus closely related to the Cryptococcus pathogenic species complex.</title>
        <authorList>
            <person name="Passer A.R."/>
            <person name="Clancey S.A."/>
            <person name="Shea T."/>
            <person name="David-Palma M."/>
            <person name="Averette A.F."/>
            <person name="Boekhout T."/>
            <person name="Porcel B.M."/>
            <person name="Nowrousian M."/>
            <person name="Cuomo C.A."/>
            <person name="Sun S."/>
            <person name="Heitman J."/>
            <person name="Coelho M.A."/>
        </authorList>
    </citation>
    <scope>NUCLEOTIDE SEQUENCE</scope>
    <source>
        <strain evidence="4">CBS 7841</strain>
    </source>
</reference>
<feature type="region of interest" description="Disordered" evidence="2">
    <location>
        <begin position="254"/>
        <end position="380"/>
    </location>
</feature>
<accession>A0AAJ8JSC6</accession>